<accession>C8XJG1</accession>
<dbReference type="RefSeq" id="WP_015747517.1">
    <property type="nucleotide sequence ID" value="NC_013235.1"/>
</dbReference>
<evidence type="ECO:0000313" key="4">
    <source>
        <dbReference type="EMBL" id="ACV78626.1"/>
    </source>
</evidence>
<name>C8XJG1_NAKMY</name>
<dbReference type="PANTHER" id="PTHR43265">
    <property type="entry name" value="ESTERASE ESTD"/>
    <property type="match status" value="1"/>
</dbReference>
<dbReference type="PROSITE" id="PS51257">
    <property type="entry name" value="PROKAR_LIPOPROTEIN"/>
    <property type="match status" value="1"/>
</dbReference>
<evidence type="ECO:0000256" key="2">
    <source>
        <dbReference type="SAM" id="SignalP"/>
    </source>
</evidence>
<feature type="region of interest" description="Disordered" evidence="1">
    <location>
        <begin position="22"/>
        <end position="50"/>
    </location>
</feature>
<feature type="signal peptide" evidence="2">
    <location>
        <begin position="1"/>
        <end position="22"/>
    </location>
</feature>
<dbReference type="KEGG" id="nml:Namu_2249"/>
<protein>
    <submittedName>
        <fullName evidence="4">Peptidase S15</fullName>
    </submittedName>
</protein>
<dbReference type="PANTHER" id="PTHR43265:SF1">
    <property type="entry name" value="ESTERASE ESTD"/>
    <property type="match status" value="1"/>
</dbReference>
<dbReference type="AlphaFoldDB" id="C8XJG1"/>
<dbReference type="HOGENOM" id="CLU_033707_2_0_11"/>
<keyword evidence="5" id="KW-1185">Reference proteome</keyword>
<feature type="domain" description="Serine aminopeptidase S33" evidence="3">
    <location>
        <begin position="214"/>
        <end position="436"/>
    </location>
</feature>
<organism evidence="4 5">
    <name type="scientific">Nakamurella multipartita (strain ATCC 700099 / DSM 44233 / CIP 104796 / JCM 9543 / NBRC 105858 / Y-104)</name>
    <name type="common">Microsphaera multipartita</name>
    <dbReference type="NCBI Taxonomy" id="479431"/>
    <lineage>
        <taxon>Bacteria</taxon>
        <taxon>Bacillati</taxon>
        <taxon>Actinomycetota</taxon>
        <taxon>Actinomycetes</taxon>
        <taxon>Nakamurellales</taxon>
        <taxon>Nakamurellaceae</taxon>
        <taxon>Nakamurella</taxon>
    </lineage>
</organism>
<feature type="compositionally biased region" description="Low complexity" evidence="1">
    <location>
        <begin position="22"/>
        <end position="41"/>
    </location>
</feature>
<sequence length="474" mass="48284" precursor="true">MTGHKLARVLVPLAMVAGACSAGPGTAPSATTTVTASSSAGDGTDPAGSIAGDWTGRIEIPGAPLAVGVTITGADGSYAGTFDVPVQGLTGAPLTDVTVTGTTVGFGISQIPGNPRFDGEFDGSRITGTFTQSGQAFPLDLSRGTVAAAARPQEPRPPFPYDTEDVSYSGGVTIAGTLTTPPGDGPFPAVLLITGSGAQDRDETIAGHKPFLLIADTLTRAGYAVLRVDDRGIGGTGGVLAEAGYDDLAADVAAGLQFLRARPEIKADAVGLLGHSEGGYLAPLVAQTQAQKPDFVVLMAGPAVSGRDVLIEQNKLIMAAAGATPQQTDDQVAFVTRYADLIIAGDFAGATALAREQVTKAGGDASLAPDTANENMRALLAYDPAPALSALTVPVLAVYGGRDLQVPPAQSEPVLRSLLAANPDATVQTFPTLNHLMQPATTGSPTEYAAIETTIDPQVLELYVSWLQQRFPPA</sequence>
<dbReference type="Gene3D" id="3.40.50.1820">
    <property type="entry name" value="alpha/beta hydrolase"/>
    <property type="match status" value="1"/>
</dbReference>
<evidence type="ECO:0000259" key="3">
    <source>
        <dbReference type="Pfam" id="PF12146"/>
    </source>
</evidence>
<evidence type="ECO:0000256" key="1">
    <source>
        <dbReference type="SAM" id="MobiDB-lite"/>
    </source>
</evidence>
<gene>
    <name evidence="4" type="ordered locus">Namu_2249</name>
</gene>
<proteinExistence type="predicted"/>
<feature type="chain" id="PRO_5038542399" evidence="2">
    <location>
        <begin position="23"/>
        <end position="474"/>
    </location>
</feature>
<keyword evidence="2" id="KW-0732">Signal</keyword>
<dbReference type="STRING" id="479431.Namu_2249"/>
<dbReference type="GO" id="GO:0052689">
    <property type="term" value="F:carboxylic ester hydrolase activity"/>
    <property type="evidence" value="ECO:0007669"/>
    <property type="project" value="TreeGrafter"/>
</dbReference>
<dbReference type="InterPro" id="IPR022742">
    <property type="entry name" value="Hydrolase_4"/>
</dbReference>
<reference evidence="5" key="1">
    <citation type="submission" date="2009-09" db="EMBL/GenBank/DDBJ databases">
        <title>The complete genome of Nakamurella multipartita DSM 44233.</title>
        <authorList>
            <consortium name="US DOE Joint Genome Institute (JGI-PGF)"/>
            <person name="Lucas S."/>
            <person name="Copeland A."/>
            <person name="Lapidus A."/>
            <person name="Glavina del Rio T."/>
            <person name="Dalin E."/>
            <person name="Tice H."/>
            <person name="Bruce D."/>
            <person name="Goodwin L."/>
            <person name="Pitluck S."/>
            <person name="Kyrpides N."/>
            <person name="Mavromatis K."/>
            <person name="Ivanova N."/>
            <person name="Ovchinnikova G."/>
            <person name="Sims D."/>
            <person name="Meincke L."/>
            <person name="Brettin T."/>
            <person name="Detter J.C."/>
            <person name="Han C."/>
            <person name="Larimer F."/>
            <person name="Land M."/>
            <person name="Hauser L."/>
            <person name="Markowitz V."/>
            <person name="Cheng J.-F."/>
            <person name="Hugenholtz P."/>
            <person name="Woyke T."/>
            <person name="Wu D."/>
            <person name="Klenk H.-P."/>
            <person name="Eisen J.A."/>
        </authorList>
    </citation>
    <scope>NUCLEOTIDE SEQUENCE [LARGE SCALE GENOMIC DNA]</scope>
    <source>
        <strain evidence="5">ATCC 700099 / DSM 44233 / CIP 104796 / JCM 9543 / NBRC 105858 / Y-104</strain>
    </source>
</reference>
<evidence type="ECO:0000313" key="5">
    <source>
        <dbReference type="Proteomes" id="UP000002218"/>
    </source>
</evidence>
<dbReference type="InParanoid" id="C8XJG1"/>
<dbReference type="eggNOG" id="COG1073">
    <property type="taxonomic scope" value="Bacteria"/>
</dbReference>
<dbReference type="InterPro" id="IPR053145">
    <property type="entry name" value="AB_hydrolase_Est10"/>
</dbReference>
<reference evidence="4 5" key="2">
    <citation type="journal article" date="2010" name="Stand. Genomic Sci.">
        <title>Complete genome sequence of Nakamurella multipartita type strain (Y-104).</title>
        <authorList>
            <person name="Tice H."/>
            <person name="Mayilraj S."/>
            <person name="Sims D."/>
            <person name="Lapidus A."/>
            <person name="Nolan M."/>
            <person name="Lucas S."/>
            <person name="Glavina Del Rio T."/>
            <person name="Copeland A."/>
            <person name="Cheng J.F."/>
            <person name="Meincke L."/>
            <person name="Bruce D."/>
            <person name="Goodwin L."/>
            <person name="Pitluck S."/>
            <person name="Ivanova N."/>
            <person name="Mavromatis K."/>
            <person name="Ovchinnikova G."/>
            <person name="Pati A."/>
            <person name="Chen A."/>
            <person name="Palaniappan K."/>
            <person name="Land M."/>
            <person name="Hauser L."/>
            <person name="Chang Y.J."/>
            <person name="Jeffries C.D."/>
            <person name="Detter J.C."/>
            <person name="Brettin T."/>
            <person name="Rohde M."/>
            <person name="Goker M."/>
            <person name="Bristow J."/>
            <person name="Eisen J.A."/>
            <person name="Markowitz V."/>
            <person name="Hugenholtz P."/>
            <person name="Kyrpides N.C."/>
            <person name="Klenk H.P."/>
            <person name="Chen F."/>
        </authorList>
    </citation>
    <scope>NUCLEOTIDE SEQUENCE [LARGE SCALE GENOMIC DNA]</scope>
    <source>
        <strain evidence="5">ATCC 700099 / DSM 44233 / CIP 104796 / JCM 9543 / NBRC 105858 / Y-104</strain>
    </source>
</reference>
<dbReference type="Pfam" id="PF12146">
    <property type="entry name" value="Hydrolase_4"/>
    <property type="match status" value="1"/>
</dbReference>
<dbReference type="SUPFAM" id="SSF53474">
    <property type="entry name" value="alpha/beta-Hydrolases"/>
    <property type="match status" value="1"/>
</dbReference>
<dbReference type="EMBL" id="CP001737">
    <property type="protein sequence ID" value="ACV78626.1"/>
    <property type="molecule type" value="Genomic_DNA"/>
</dbReference>
<dbReference type="Proteomes" id="UP000002218">
    <property type="component" value="Chromosome"/>
</dbReference>
<dbReference type="InterPro" id="IPR029058">
    <property type="entry name" value="AB_hydrolase_fold"/>
</dbReference>